<feature type="compositionally biased region" description="Gly residues" evidence="1">
    <location>
        <begin position="90"/>
        <end position="99"/>
    </location>
</feature>
<dbReference type="AlphaFoldDB" id="A0A4Z2FE08"/>
<proteinExistence type="predicted"/>
<dbReference type="Proteomes" id="UP000314294">
    <property type="component" value="Unassembled WGS sequence"/>
</dbReference>
<evidence type="ECO:0000256" key="1">
    <source>
        <dbReference type="SAM" id="MobiDB-lite"/>
    </source>
</evidence>
<organism evidence="2 3">
    <name type="scientific">Liparis tanakae</name>
    <name type="common">Tanaka's snailfish</name>
    <dbReference type="NCBI Taxonomy" id="230148"/>
    <lineage>
        <taxon>Eukaryota</taxon>
        <taxon>Metazoa</taxon>
        <taxon>Chordata</taxon>
        <taxon>Craniata</taxon>
        <taxon>Vertebrata</taxon>
        <taxon>Euteleostomi</taxon>
        <taxon>Actinopterygii</taxon>
        <taxon>Neopterygii</taxon>
        <taxon>Teleostei</taxon>
        <taxon>Neoteleostei</taxon>
        <taxon>Acanthomorphata</taxon>
        <taxon>Eupercaria</taxon>
        <taxon>Perciformes</taxon>
        <taxon>Cottioidei</taxon>
        <taxon>Cottales</taxon>
        <taxon>Liparidae</taxon>
        <taxon>Liparis</taxon>
    </lineage>
</organism>
<protein>
    <submittedName>
        <fullName evidence="2">Uncharacterized protein</fullName>
    </submittedName>
</protein>
<gene>
    <name evidence="2" type="ORF">EYF80_050828</name>
</gene>
<feature type="region of interest" description="Disordered" evidence="1">
    <location>
        <begin position="1"/>
        <end position="34"/>
    </location>
</feature>
<evidence type="ECO:0000313" key="2">
    <source>
        <dbReference type="EMBL" id="TNN39004.1"/>
    </source>
</evidence>
<feature type="region of interest" description="Disordered" evidence="1">
    <location>
        <begin position="138"/>
        <end position="172"/>
    </location>
</feature>
<feature type="region of interest" description="Disordered" evidence="1">
    <location>
        <begin position="89"/>
        <end position="108"/>
    </location>
</feature>
<reference evidence="2 3" key="1">
    <citation type="submission" date="2019-03" db="EMBL/GenBank/DDBJ databases">
        <title>First draft genome of Liparis tanakae, snailfish: a comprehensive survey of snailfish specific genes.</title>
        <authorList>
            <person name="Kim W."/>
            <person name="Song I."/>
            <person name="Jeong J.-H."/>
            <person name="Kim D."/>
            <person name="Kim S."/>
            <person name="Ryu S."/>
            <person name="Song J.Y."/>
            <person name="Lee S.K."/>
        </authorList>
    </citation>
    <scope>NUCLEOTIDE SEQUENCE [LARGE SCALE GENOMIC DNA]</scope>
    <source>
        <tissue evidence="2">Muscle</tissue>
    </source>
</reference>
<keyword evidence="3" id="KW-1185">Reference proteome</keyword>
<name>A0A4Z2FE08_9TELE</name>
<dbReference type="EMBL" id="SRLO01001318">
    <property type="protein sequence ID" value="TNN39004.1"/>
    <property type="molecule type" value="Genomic_DNA"/>
</dbReference>
<evidence type="ECO:0000313" key="3">
    <source>
        <dbReference type="Proteomes" id="UP000314294"/>
    </source>
</evidence>
<accession>A0A4Z2FE08</accession>
<comment type="caution">
    <text evidence="2">The sequence shown here is derived from an EMBL/GenBank/DDBJ whole genome shotgun (WGS) entry which is preliminary data.</text>
</comment>
<sequence>MMKKNKNKNRKDRKKNKKMMKNKHKKKRSAAGEEGLDVLFEEPVVPQHPVEPLKVLDVTLERHLLLPAAYEHGVIAGLVESAGQLETTGTLGGPMGSGSGHRANSAWSVGNDLGPTDTSEPLRSVAVSDSDHQWEEVDFAESSDGPLCQTAAAQRSARRPTVSITHEPLRPG</sequence>
<feature type="compositionally biased region" description="Basic residues" evidence="1">
    <location>
        <begin position="1"/>
        <end position="29"/>
    </location>
</feature>